<evidence type="ECO:0000256" key="7">
    <source>
        <dbReference type="ARBA" id="ARBA00022989"/>
    </source>
</evidence>
<evidence type="ECO:0000256" key="6">
    <source>
        <dbReference type="ARBA" id="ARBA00022692"/>
    </source>
</evidence>
<keyword evidence="7 9" id="KW-1133">Transmembrane helix</keyword>
<keyword evidence="5" id="KW-0997">Cell inner membrane</keyword>
<evidence type="ECO:0000313" key="12">
    <source>
        <dbReference type="Proteomes" id="UP000015350"/>
    </source>
</evidence>
<sequence>MIDTPSPSATDERNRRRRTLLMSTAALAFTGLGVAYGLYWWTSGRFDMATDDAYVAGNVIAVSPQISGTVTAIYADDTDFVEAGQALVAIDPADTRLALDQAEATLAETVRQVRALFSQDGALAATVSAQQTTLARLKADLARRQRLADTGAVSAEELKHARDAVEQAEAQLASARKQQETNRVLIDMTGLTNHPRVVRAAAQVREAYLAWRRTSVPAPISGQVARRAVQVGQRTTPGTPLMAIVPLNEVWVDANFKEGQVGEMRIGQPALLTSDIYGDKVQYRGTVVGLAAGTGSAFSLLPAQNATGNWIKVVQRVPVRIALDPVDLALHPLRVGLSMEAHVSVRDQDGPQLSTGRQRDIVAQTGVFADLDHDADARIEALIARNVRDEPTVSGSGRR</sequence>
<dbReference type="RefSeq" id="WP_021131816.1">
    <property type="nucleotide sequence ID" value="NZ_AQPH01000020.1"/>
</dbReference>
<organism evidence="11 12">
    <name type="scientific">Magnetospirillum fulvum MGU-K5</name>
    <dbReference type="NCBI Taxonomy" id="1316936"/>
    <lineage>
        <taxon>Bacteria</taxon>
        <taxon>Pseudomonadati</taxon>
        <taxon>Pseudomonadota</taxon>
        <taxon>Alphaproteobacteria</taxon>
        <taxon>Rhodospirillales</taxon>
        <taxon>Rhodospirillaceae</taxon>
        <taxon>Magnetospirillum</taxon>
    </lineage>
</organism>
<dbReference type="PATRIC" id="fig|1316936.3.peg.1469"/>
<gene>
    <name evidence="11" type="ORF">K678_07328</name>
</gene>
<evidence type="ECO:0000256" key="4">
    <source>
        <dbReference type="ARBA" id="ARBA00022475"/>
    </source>
</evidence>
<dbReference type="Gene3D" id="2.40.50.100">
    <property type="match status" value="1"/>
</dbReference>
<evidence type="ECO:0000256" key="8">
    <source>
        <dbReference type="ARBA" id="ARBA00023136"/>
    </source>
</evidence>
<reference evidence="11 12" key="1">
    <citation type="submission" date="2013-04" db="EMBL/GenBank/DDBJ databases">
        <authorList>
            <person name="Kuznetsov B."/>
            <person name="Ivanovsky R."/>
        </authorList>
    </citation>
    <scope>NUCLEOTIDE SEQUENCE [LARGE SCALE GENOMIC DNA]</scope>
    <source>
        <strain evidence="11 12">MGU-K5</strain>
    </source>
</reference>
<dbReference type="Gene3D" id="2.40.30.170">
    <property type="match status" value="1"/>
</dbReference>
<comment type="similarity">
    <text evidence="2">Belongs to the membrane fusion protein (MFP) (TC 8.A.1) family.</text>
</comment>
<evidence type="ECO:0000256" key="3">
    <source>
        <dbReference type="ARBA" id="ARBA00022448"/>
    </source>
</evidence>
<dbReference type="Proteomes" id="UP000015350">
    <property type="component" value="Unassembled WGS sequence"/>
</dbReference>
<dbReference type="FunFam" id="2.40.30.170:FF:000003">
    <property type="entry name" value="Multidrug resistance protein A"/>
    <property type="match status" value="1"/>
</dbReference>
<evidence type="ECO:0000256" key="2">
    <source>
        <dbReference type="ARBA" id="ARBA00009477"/>
    </source>
</evidence>
<keyword evidence="3" id="KW-0813">Transport</keyword>
<dbReference type="InterPro" id="IPR050739">
    <property type="entry name" value="MFP"/>
</dbReference>
<dbReference type="PANTHER" id="PTHR30386">
    <property type="entry name" value="MEMBRANE FUSION SUBUNIT OF EMRAB-TOLC MULTIDRUG EFFLUX PUMP"/>
    <property type="match status" value="1"/>
</dbReference>
<dbReference type="STRING" id="1316936.K678_07328"/>
<dbReference type="PANTHER" id="PTHR30386:SF19">
    <property type="entry name" value="MULTIDRUG EXPORT PROTEIN EMRA-RELATED"/>
    <property type="match status" value="1"/>
</dbReference>
<evidence type="ECO:0000256" key="1">
    <source>
        <dbReference type="ARBA" id="ARBA00004377"/>
    </source>
</evidence>
<dbReference type="InterPro" id="IPR058633">
    <property type="entry name" value="EmrA/FarA_HH"/>
</dbReference>
<dbReference type="AlphaFoldDB" id="S9TIY4"/>
<protein>
    <submittedName>
        <fullName evidence="11">Secretion protein HlyD</fullName>
    </submittedName>
</protein>
<evidence type="ECO:0000256" key="9">
    <source>
        <dbReference type="SAM" id="Phobius"/>
    </source>
</evidence>
<keyword evidence="8 9" id="KW-0472">Membrane</keyword>
<feature type="transmembrane region" description="Helical" evidence="9">
    <location>
        <begin position="20"/>
        <end position="41"/>
    </location>
</feature>
<dbReference type="OrthoDB" id="9811754at2"/>
<evidence type="ECO:0000259" key="10">
    <source>
        <dbReference type="Pfam" id="PF25885"/>
    </source>
</evidence>
<dbReference type="SUPFAM" id="SSF111369">
    <property type="entry name" value="HlyD-like secretion proteins"/>
    <property type="match status" value="2"/>
</dbReference>
<evidence type="ECO:0000313" key="11">
    <source>
        <dbReference type="EMBL" id="EPY02171.1"/>
    </source>
</evidence>
<proteinExistence type="inferred from homology"/>
<evidence type="ECO:0000256" key="5">
    <source>
        <dbReference type="ARBA" id="ARBA00022519"/>
    </source>
</evidence>
<dbReference type="GO" id="GO:1990961">
    <property type="term" value="P:xenobiotic detoxification by transmembrane export across the plasma membrane"/>
    <property type="evidence" value="ECO:0007669"/>
    <property type="project" value="UniProtKB-ARBA"/>
</dbReference>
<comment type="subcellular location">
    <subcellularLocation>
        <location evidence="1">Cell inner membrane</location>
        <topology evidence="1">Single-pass membrane protein</topology>
    </subcellularLocation>
</comment>
<keyword evidence="6 9" id="KW-0812">Transmembrane</keyword>
<dbReference type="GO" id="GO:0005886">
    <property type="term" value="C:plasma membrane"/>
    <property type="evidence" value="ECO:0007669"/>
    <property type="project" value="UniProtKB-SubCell"/>
</dbReference>
<dbReference type="Pfam" id="PF25885">
    <property type="entry name" value="HH_EMRA"/>
    <property type="match status" value="1"/>
</dbReference>
<dbReference type="EMBL" id="AQPH01000020">
    <property type="protein sequence ID" value="EPY02171.1"/>
    <property type="molecule type" value="Genomic_DNA"/>
</dbReference>
<accession>S9TIY4</accession>
<feature type="domain" description="Multidrug export protein EmrA/FarA alpha-helical hairpin" evidence="10">
    <location>
        <begin position="94"/>
        <end position="214"/>
    </location>
</feature>
<name>S9TIY4_MAGFU</name>
<keyword evidence="4" id="KW-1003">Cell membrane</keyword>
<dbReference type="GO" id="GO:0046677">
    <property type="term" value="P:response to antibiotic"/>
    <property type="evidence" value="ECO:0007669"/>
    <property type="project" value="UniProtKB-ARBA"/>
</dbReference>
<dbReference type="eggNOG" id="COG1566">
    <property type="taxonomic scope" value="Bacteria"/>
</dbReference>
<comment type="caution">
    <text evidence="11">The sequence shown here is derived from an EMBL/GenBank/DDBJ whole genome shotgun (WGS) entry which is preliminary data.</text>
</comment>
<dbReference type="GO" id="GO:0015721">
    <property type="term" value="P:bile acid and bile salt transport"/>
    <property type="evidence" value="ECO:0007669"/>
    <property type="project" value="UniProtKB-ARBA"/>
</dbReference>